<gene>
    <name evidence="9" type="ORF">BLW93_01760</name>
</gene>
<dbReference type="NCBIfam" id="TIGR01730">
    <property type="entry name" value="RND_mfp"/>
    <property type="match status" value="1"/>
</dbReference>
<feature type="coiled-coil region" evidence="4">
    <location>
        <begin position="169"/>
        <end position="228"/>
    </location>
</feature>
<dbReference type="InterPro" id="IPR058624">
    <property type="entry name" value="MdtA-like_HH"/>
</dbReference>
<dbReference type="RefSeq" id="WP_076712401.1">
    <property type="nucleotide sequence ID" value="NZ_MOEN01000004.1"/>
</dbReference>
<reference evidence="9 10" key="1">
    <citation type="submission" date="2016-10" db="EMBL/GenBank/DDBJ databases">
        <title>Genome sequence of a sulfur-reducing bacterium Desulfurobacterium indicum K6013.</title>
        <authorList>
            <person name="Cao J."/>
            <person name="Shao Z."/>
            <person name="Alain K."/>
            <person name="Jebbar M."/>
        </authorList>
    </citation>
    <scope>NUCLEOTIDE SEQUENCE [LARGE SCALE GENOMIC DNA]</scope>
    <source>
        <strain evidence="9 10">K6013</strain>
    </source>
</reference>
<dbReference type="InterPro" id="IPR058792">
    <property type="entry name" value="Beta-barrel_RND_2"/>
</dbReference>
<comment type="caution">
    <text evidence="9">The sequence shown here is derived from an EMBL/GenBank/DDBJ whole genome shotgun (WGS) entry which is preliminary data.</text>
</comment>
<dbReference type="Pfam" id="PF25954">
    <property type="entry name" value="Beta-barrel_RND_2"/>
    <property type="match status" value="1"/>
</dbReference>
<proteinExistence type="inferred from homology"/>
<protein>
    <submittedName>
        <fullName evidence="9">Efflux transporter periplasmic adaptor subunit</fullName>
    </submittedName>
</protein>
<dbReference type="Pfam" id="PF25989">
    <property type="entry name" value="YknX_C"/>
    <property type="match status" value="1"/>
</dbReference>
<dbReference type="InterPro" id="IPR058637">
    <property type="entry name" value="YknX-like_C"/>
</dbReference>
<dbReference type="Gene3D" id="1.10.287.470">
    <property type="entry name" value="Helix hairpin bin"/>
    <property type="match status" value="2"/>
</dbReference>
<evidence type="ECO:0000256" key="4">
    <source>
        <dbReference type="SAM" id="Coils"/>
    </source>
</evidence>
<comment type="similarity">
    <text evidence="2">Belongs to the membrane fusion protein (MFP) (TC 8.A.1) family.</text>
</comment>
<evidence type="ECO:0000259" key="6">
    <source>
        <dbReference type="Pfam" id="PF25917"/>
    </source>
</evidence>
<dbReference type="Gene3D" id="2.40.50.100">
    <property type="match status" value="1"/>
</dbReference>
<feature type="coiled-coil region" evidence="4">
    <location>
        <begin position="92"/>
        <end position="144"/>
    </location>
</feature>
<dbReference type="SUPFAM" id="SSF111369">
    <property type="entry name" value="HlyD-like secretion proteins"/>
    <property type="match status" value="2"/>
</dbReference>
<evidence type="ECO:0000313" key="9">
    <source>
        <dbReference type="EMBL" id="OMH41072.1"/>
    </source>
</evidence>
<name>A0A1R1MML7_9BACT</name>
<dbReference type="GO" id="GO:0022857">
    <property type="term" value="F:transmembrane transporter activity"/>
    <property type="evidence" value="ECO:0007669"/>
    <property type="project" value="InterPro"/>
</dbReference>
<dbReference type="STRING" id="1914305.BLW93_01760"/>
<dbReference type="InterPro" id="IPR058625">
    <property type="entry name" value="MdtA-like_BSH"/>
</dbReference>
<dbReference type="InterPro" id="IPR050465">
    <property type="entry name" value="UPF0194_transport"/>
</dbReference>
<evidence type="ECO:0000313" key="10">
    <source>
        <dbReference type="Proteomes" id="UP000187408"/>
    </source>
</evidence>
<evidence type="ECO:0000256" key="1">
    <source>
        <dbReference type="ARBA" id="ARBA00004196"/>
    </source>
</evidence>
<feature type="domain" description="CusB-like beta-barrel" evidence="7">
    <location>
        <begin position="277"/>
        <end position="313"/>
    </location>
</feature>
<feature type="domain" description="Multidrug resistance protein MdtA-like barrel-sandwich hybrid" evidence="6">
    <location>
        <begin position="59"/>
        <end position="262"/>
    </location>
</feature>
<dbReference type="Pfam" id="PF25876">
    <property type="entry name" value="HH_MFP_RND"/>
    <property type="match status" value="1"/>
</dbReference>
<dbReference type="OrthoDB" id="9810430at2"/>
<keyword evidence="3 4" id="KW-0175">Coiled coil</keyword>
<evidence type="ECO:0000256" key="2">
    <source>
        <dbReference type="ARBA" id="ARBA00009477"/>
    </source>
</evidence>
<dbReference type="Proteomes" id="UP000187408">
    <property type="component" value="Unassembled WGS sequence"/>
</dbReference>
<dbReference type="GO" id="GO:0016020">
    <property type="term" value="C:membrane"/>
    <property type="evidence" value="ECO:0007669"/>
    <property type="project" value="InterPro"/>
</dbReference>
<accession>A0A1R1MML7</accession>
<sequence>MKKLIALIGIIILIAAGMFFIKRSKSKELIPVKTVKVKRGTVKNVVEASGMMKPQVGAKVKVGARISGTVIKENVKVGDFVKKGDLIAVIDNRELRENLKIAEANLKEIEKNYPKKIKTQELAVKSAQANLKSAELKLKTEKANYELKKWEFERQKNLFKTGYTTENAYRQAKAAFENAQNSLKAAEEAVKQAKLALEKESEALSQLKTEFQEKLKQAKAQYEQAKIRFSYSYIYAPKSGVISYVSTQEGETVVAGLNAPEFVTILVPDKLENWIYVDETEIGKIKKGQKVQFTVDTYRNKTFEGKVVEIYPEPKVLNNVVYYIVVARGFKKAALLKPDMTTHNEIIIGIKKNVLVVPNNAVKWKKGKYVVYKVVNGKVKEVPVKVGWSDDKYMEIVKGLKEGDTIALKVKVK</sequence>
<evidence type="ECO:0000259" key="7">
    <source>
        <dbReference type="Pfam" id="PF25954"/>
    </source>
</evidence>
<evidence type="ECO:0000259" key="8">
    <source>
        <dbReference type="Pfam" id="PF25989"/>
    </source>
</evidence>
<dbReference type="EMBL" id="MOEN01000004">
    <property type="protein sequence ID" value="OMH41072.1"/>
    <property type="molecule type" value="Genomic_DNA"/>
</dbReference>
<organism evidence="9 10">
    <name type="scientific">Desulfurobacterium indicum</name>
    <dbReference type="NCBI Taxonomy" id="1914305"/>
    <lineage>
        <taxon>Bacteria</taxon>
        <taxon>Pseudomonadati</taxon>
        <taxon>Aquificota</taxon>
        <taxon>Aquificia</taxon>
        <taxon>Desulfurobacteriales</taxon>
        <taxon>Desulfurobacteriaceae</taxon>
        <taxon>Desulfurobacterium</taxon>
    </lineage>
</organism>
<dbReference type="Pfam" id="PF25917">
    <property type="entry name" value="BSH_RND"/>
    <property type="match status" value="1"/>
</dbReference>
<dbReference type="InterPro" id="IPR006143">
    <property type="entry name" value="RND_pump_MFP"/>
</dbReference>
<dbReference type="PANTHER" id="PTHR32347">
    <property type="entry name" value="EFFLUX SYSTEM COMPONENT YKNX-RELATED"/>
    <property type="match status" value="1"/>
</dbReference>
<keyword evidence="10" id="KW-1185">Reference proteome</keyword>
<feature type="domain" description="YknX-like C-terminal permuted SH3-like" evidence="8">
    <location>
        <begin position="354"/>
        <end position="408"/>
    </location>
</feature>
<dbReference type="Gene3D" id="2.40.420.20">
    <property type="match status" value="1"/>
</dbReference>
<feature type="domain" description="Multidrug resistance protein MdtA-like alpha-helical hairpin" evidence="5">
    <location>
        <begin position="131"/>
        <end position="198"/>
    </location>
</feature>
<dbReference type="Gene3D" id="2.40.30.170">
    <property type="match status" value="1"/>
</dbReference>
<dbReference type="GO" id="GO:0030313">
    <property type="term" value="C:cell envelope"/>
    <property type="evidence" value="ECO:0007669"/>
    <property type="project" value="UniProtKB-SubCell"/>
</dbReference>
<evidence type="ECO:0000256" key="3">
    <source>
        <dbReference type="ARBA" id="ARBA00023054"/>
    </source>
</evidence>
<evidence type="ECO:0000259" key="5">
    <source>
        <dbReference type="Pfam" id="PF25876"/>
    </source>
</evidence>
<dbReference type="PANTHER" id="PTHR32347:SF14">
    <property type="entry name" value="EFFLUX SYSTEM COMPONENT YKNX-RELATED"/>
    <property type="match status" value="1"/>
</dbReference>
<comment type="subcellular location">
    <subcellularLocation>
        <location evidence="1">Cell envelope</location>
    </subcellularLocation>
</comment>
<dbReference type="AlphaFoldDB" id="A0A1R1MML7"/>